<dbReference type="AlphaFoldDB" id="A0A372MHN4"/>
<reference evidence="2" key="1">
    <citation type="submission" date="2018-08" db="EMBL/GenBank/DDBJ databases">
        <authorList>
            <person name="Grouzdev D.S."/>
            <person name="Krutkina M.S."/>
        </authorList>
    </citation>
    <scope>NUCLEOTIDE SEQUENCE [LARGE SCALE GENOMIC DNA]</scope>
    <source>
        <strain evidence="2">4-11</strain>
    </source>
</reference>
<comment type="caution">
    <text evidence="1">The sequence shown here is derived from an EMBL/GenBank/DDBJ whole genome shotgun (WGS) entry which is preliminary data.</text>
</comment>
<dbReference type="Proteomes" id="UP000264002">
    <property type="component" value="Unassembled WGS sequence"/>
</dbReference>
<protein>
    <submittedName>
        <fullName evidence="1">Uncharacterized protein</fullName>
    </submittedName>
</protein>
<keyword evidence="2" id="KW-1185">Reference proteome</keyword>
<accession>A0A372MHN4</accession>
<evidence type="ECO:0000313" key="1">
    <source>
        <dbReference type="EMBL" id="RFU95262.1"/>
    </source>
</evidence>
<name>A0A372MHN4_9SPIR</name>
<sequence>MNHIVYPFPSYFYLKIHSSILKCNPCMPHGMAGMVLSSPIIQEEIVQGSPLAHDSLSKPKASARYHEACDITKEWLRGDA</sequence>
<dbReference type="EMBL" id="QUWK01000004">
    <property type="protein sequence ID" value="RFU95262.1"/>
    <property type="molecule type" value="Genomic_DNA"/>
</dbReference>
<proteinExistence type="predicted"/>
<reference evidence="1 2" key="2">
    <citation type="submission" date="2018-09" db="EMBL/GenBank/DDBJ databases">
        <title>Genome of Sphaerochaeta halotolerans strain 4-11.</title>
        <authorList>
            <person name="Nazina T.N."/>
            <person name="Sokolova D.S."/>
        </authorList>
    </citation>
    <scope>NUCLEOTIDE SEQUENCE [LARGE SCALE GENOMIC DNA]</scope>
    <source>
        <strain evidence="1 2">4-11</strain>
    </source>
</reference>
<evidence type="ECO:0000313" key="2">
    <source>
        <dbReference type="Proteomes" id="UP000264002"/>
    </source>
</evidence>
<gene>
    <name evidence="1" type="ORF">DYP60_04375</name>
</gene>
<organism evidence="1 2">
    <name type="scientific">Sphaerochaeta halotolerans</name>
    <dbReference type="NCBI Taxonomy" id="2293840"/>
    <lineage>
        <taxon>Bacteria</taxon>
        <taxon>Pseudomonadati</taxon>
        <taxon>Spirochaetota</taxon>
        <taxon>Spirochaetia</taxon>
        <taxon>Spirochaetales</taxon>
        <taxon>Sphaerochaetaceae</taxon>
        <taxon>Sphaerochaeta</taxon>
    </lineage>
</organism>